<sequence>MNIITTTILKSIQSVLLGAIIFLSASTKSFAQSEELKQKVSAFKSDLESYEMKYLNISDRDLGSIEETGYVWKDEFMLKSKEKEENNIGNKSYAKYYFSIFSYETIEDRQYGLKDWMGDFINSETLRPGRDMRTYPEATPTIILINDLEIITCNYKCSDFSDDGFDNWKDMLLKYFGEDNTMVIEIMCDGPLKWTKNAPDPKDRRKMI</sequence>
<evidence type="ECO:0000313" key="2">
    <source>
        <dbReference type="Proteomes" id="UP000005631"/>
    </source>
</evidence>
<dbReference type="Proteomes" id="UP000005631">
    <property type="component" value="Chromosome"/>
</dbReference>
<dbReference type="AlphaFoldDB" id="G8R150"/>
<protein>
    <submittedName>
        <fullName evidence="1">Uncharacterized protein</fullName>
    </submittedName>
</protein>
<gene>
    <name evidence="1" type="ordered locus">Oweho_1785</name>
</gene>
<dbReference type="HOGENOM" id="CLU_1319872_0_0_10"/>
<dbReference type="RefSeq" id="WP_014202121.1">
    <property type="nucleotide sequence ID" value="NC_016599.1"/>
</dbReference>
<name>G8R150_OWEHD</name>
<organism evidence="1 2">
    <name type="scientific">Owenweeksia hongkongensis (strain DSM 17368 / CIP 108786 / JCM 12287 / NRRL B-23963 / UST20020801)</name>
    <dbReference type="NCBI Taxonomy" id="926562"/>
    <lineage>
        <taxon>Bacteria</taxon>
        <taxon>Pseudomonadati</taxon>
        <taxon>Bacteroidota</taxon>
        <taxon>Flavobacteriia</taxon>
        <taxon>Flavobacteriales</taxon>
        <taxon>Owenweeksiaceae</taxon>
        <taxon>Owenweeksia</taxon>
    </lineage>
</organism>
<dbReference type="eggNOG" id="ENOG502ZQDF">
    <property type="taxonomic scope" value="Bacteria"/>
</dbReference>
<proteinExistence type="predicted"/>
<evidence type="ECO:0000313" key="1">
    <source>
        <dbReference type="EMBL" id="AEV32765.1"/>
    </source>
</evidence>
<dbReference type="EMBL" id="CP003156">
    <property type="protein sequence ID" value="AEV32765.1"/>
    <property type="molecule type" value="Genomic_DNA"/>
</dbReference>
<dbReference type="KEGG" id="oho:Oweho_1785"/>
<reference evidence="1 2" key="1">
    <citation type="journal article" date="2012" name="Stand. Genomic Sci.">
        <title>Genome sequence of the orange-pigmented seawater bacterium Owenweeksia hongkongensis type strain (UST20020801(T)).</title>
        <authorList>
            <person name="Riedel T."/>
            <person name="Held B."/>
            <person name="Nolan M."/>
            <person name="Lucas S."/>
            <person name="Lapidus A."/>
            <person name="Tice H."/>
            <person name="Del Rio T.G."/>
            <person name="Cheng J.F."/>
            <person name="Han C."/>
            <person name="Tapia R."/>
            <person name="Goodwin L.A."/>
            <person name="Pitluck S."/>
            <person name="Liolios K."/>
            <person name="Mavromatis K."/>
            <person name="Pagani I."/>
            <person name="Ivanova N."/>
            <person name="Mikhailova N."/>
            <person name="Pati A."/>
            <person name="Chen A."/>
            <person name="Palaniappan K."/>
            <person name="Rohde M."/>
            <person name="Tindall B.J."/>
            <person name="Detter J.C."/>
            <person name="Goker M."/>
            <person name="Woyke T."/>
            <person name="Bristow J."/>
            <person name="Eisen J.A."/>
            <person name="Markowitz V."/>
            <person name="Hugenholtz P."/>
            <person name="Klenk H.P."/>
            <person name="Kyrpides N.C."/>
        </authorList>
    </citation>
    <scope>NUCLEOTIDE SEQUENCE</scope>
    <source>
        <strain evidence="2">DSM 17368 / JCM 12287 / NRRL B-23963</strain>
    </source>
</reference>
<keyword evidence="2" id="KW-1185">Reference proteome</keyword>
<accession>G8R150</accession>